<keyword evidence="3 7" id="KW-0812">Transmembrane</keyword>
<evidence type="ECO:0000256" key="3">
    <source>
        <dbReference type="ARBA" id="ARBA00022692"/>
    </source>
</evidence>
<feature type="transmembrane region" description="Helical" evidence="7">
    <location>
        <begin position="83"/>
        <end position="107"/>
    </location>
</feature>
<organism evidence="8 9">
    <name type="scientific">Cercopithifilaria johnstoni</name>
    <dbReference type="NCBI Taxonomy" id="2874296"/>
    <lineage>
        <taxon>Eukaryota</taxon>
        <taxon>Metazoa</taxon>
        <taxon>Ecdysozoa</taxon>
        <taxon>Nematoda</taxon>
        <taxon>Chromadorea</taxon>
        <taxon>Rhabditida</taxon>
        <taxon>Spirurina</taxon>
        <taxon>Spiruromorpha</taxon>
        <taxon>Filarioidea</taxon>
        <taxon>Onchocercidae</taxon>
        <taxon>Cercopithifilaria</taxon>
    </lineage>
</organism>
<dbReference type="AlphaFoldDB" id="A0A8J2LX60"/>
<accession>A0A8J2LX60</accession>
<comment type="caution">
    <text evidence="8">The sequence shown here is derived from an EMBL/GenBank/DDBJ whole genome shotgun (WGS) entry which is preliminary data.</text>
</comment>
<dbReference type="Proteomes" id="UP000746747">
    <property type="component" value="Unassembled WGS sequence"/>
</dbReference>
<feature type="transmembrane region" description="Helical" evidence="7">
    <location>
        <begin position="552"/>
        <end position="577"/>
    </location>
</feature>
<dbReference type="InterPro" id="IPR008795">
    <property type="entry name" value="Prominin"/>
</dbReference>
<name>A0A8J2LX60_9BILA</name>
<comment type="subcellular location">
    <subcellularLocation>
        <location evidence="1">Membrane</location>
        <topology evidence="1">Multi-pass membrane protein</topology>
    </subcellularLocation>
</comment>
<keyword evidence="9" id="KW-1185">Reference proteome</keyword>
<protein>
    <submittedName>
        <fullName evidence="8">Uncharacterized protein</fullName>
    </submittedName>
</protein>
<proteinExistence type="inferred from homology"/>
<feature type="transmembrane region" description="Helical" evidence="7">
    <location>
        <begin position="343"/>
        <end position="363"/>
    </location>
</feature>
<evidence type="ECO:0000256" key="5">
    <source>
        <dbReference type="ARBA" id="ARBA00023136"/>
    </source>
</evidence>
<gene>
    <name evidence="8" type="ORF">CJOHNSTONI_LOCUS5545</name>
</gene>
<evidence type="ECO:0000313" key="9">
    <source>
        <dbReference type="Proteomes" id="UP000746747"/>
    </source>
</evidence>
<keyword evidence="4 7" id="KW-1133">Transmembrane helix</keyword>
<keyword evidence="5 7" id="KW-0472">Membrane</keyword>
<dbReference type="EMBL" id="CAKAEH010001382">
    <property type="protein sequence ID" value="CAG9535529.1"/>
    <property type="molecule type" value="Genomic_DNA"/>
</dbReference>
<dbReference type="PANTHER" id="PTHR22730">
    <property type="entry name" value="PROMININ PROM PROTEIN"/>
    <property type="match status" value="1"/>
</dbReference>
<evidence type="ECO:0000256" key="7">
    <source>
        <dbReference type="SAM" id="Phobius"/>
    </source>
</evidence>
<evidence type="ECO:0000256" key="6">
    <source>
        <dbReference type="ARBA" id="ARBA00023180"/>
    </source>
</evidence>
<evidence type="ECO:0000313" key="8">
    <source>
        <dbReference type="EMBL" id="CAG9535529.1"/>
    </source>
</evidence>
<feature type="transmembrane region" description="Helical" evidence="7">
    <location>
        <begin position="301"/>
        <end position="322"/>
    </location>
</feature>
<evidence type="ECO:0000256" key="4">
    <source>
        <dbReference type="ARBA" id="ARBA00022989"/>
    </source>
</evidence>
<keyword evidence="6" id="KW-0325">Glycoprotein</keyword>
<evidence type="ECO:0000256" key="1">
    <source>
        <dbReference type="ARBA" id="ARBA00004141"/>
    </source>
</evidence>
<dbReference type="GO" id="GO:0016020">
    <property type="term" value="C:membrane"/>
    <property type="evidence" value="ECO:0007669"/>
    <property type="project" value="UniProtKB-SubCell"/>
</dbReference>
<comment type="similarity">
    <text evidence="2">Belongs to the prominin family.</text>
</comment>
<dbReference type="PANTHER" id="PTHR22730:SF1">
    <property type="entry name" value="PROMININ-LIKE PROTEIN"/>
    <property type="match status" value="1"/>
</dbReference>
<sequence>MQREVDDIHLQQILINITTTQITGDTIKATFRFWLKQFWVHLLLIIAFAFIFFLPINGLLYFCKQCCCKRGKVKRRKTKSFEILSCGYLILLIAMQAVMIGLLIVSLKSTHYIFNNANNINKLVQNISKDATNGIEIIFNNMKCEVEMKLPKLFGKMKYLLWQLPTNAFNHYKETGGYINMQSAINNLANANLALNKILISSEKIVHNIHRLPSFLQIKMANLTMMINDVINYIYQINKQNIFDEINALIDDTEKQTMKTFETIYNESINGIKFIRKSNRTMNNFYKNYIESQEFVETKNILYLLILIPVFTIIIPIIIVVFCGMVKLFTNDKSSEVFNCGRYFGLFALAGAFFTGWIVMLIASNIIKRCKNNETILSVLEVERLINANSIMKKMNIEEKRERTIDTIKMQYFPEQFFNQFTEDFEELKEMNIELYNFIISNNIAELNKSLRDNFNNMNNDVSELVEIINNTTNITEQIIEQYLYSTEMFNESAQIIINESDYTIANIRKYIDDNVDYFQKNSYDCRLLYNIWEDGSLAISQKISRPIQGHWISTGLLALSFIPAIILIMLIIKFLATPNRKYDLNKQSRIDTFYGAIYAYEESPKSSTFTLASTLSNRSTINNKIWCKLFGQKLIAPMNNEPMIHPNIHAYDIK</sequence>
<dbReference type="OrthoDB" id="5844315at2759"/>
<feature type="transmembrane region" description="Helical" evidence="7">
    <location>
        <begin position="38"/>
        <end position="62"/>
    </location>
</feature>
<reference evidence="8" key="1">
    <citation type="submission" date="2021-09" db="EMBL/GenBank/DDBJ databases">
        <authorList>
            <consortium name="Pathogen Informatics"/>
        </authorList>
    </citation>
    <scope>NUCLEOTIDE SEQUENCE</scope>
</reference>
<evidence type="ECO:0000256" key="2">
    <source>
        <dbReference type="ARBA" id="ARBA00006058"/>
    </source>
</evidence>